<dbReference type="GO" id="GO:0004386">
    <property type="term" value="F:helicase activity"/>
    <property type="evidence" value="ECO:0007669"/>
    <property type="project" value="UniProtKB-KW"/>
</dbReference>
<proteinExistence type="predicted"/>
<feature type="compositionally biased region" description="Acidic residues" evidence="5">
    <location>
        <begin position="57"/>
        <end position="66"/>
    </location>
</feature>
<evidence type="ECO:0000259" key="6">
    <source>
        <dbReference type="PROSITE" id="PS51192"/>
    </source>
</evidence>
<evidence type="ECO:0000313" key="8">
    <source>
        <dbReference type="EMBL" id="CEM03710.1"/>
    </source>
</evidence>
<dbReference type="OrthoDB" id="2801544at2759"/>
<dbReference type="GO" id="GO:0005524">
    <property type="term" value="F:ATP binding"/>
    <property type="evidence" value="ECO:0007669"/>
    <property type="project" value="UniProtKB-KW"/>
</dbReference>
<dbReference type="Gene3D" id="3.40.50.300">
    <property type="entry name" value="P-loop containing nucleotide triphosphate hydrolases"/>
    <property type="match status" value="1"/>
</dbReference>
<evidence type="ECO:0000256" key="4">
    <source>
        <dbReference type="ARBA" id="ARBA00022840"/>
    </source>
</evidence>
<dbReference type="CDD" id="cd18793">
    <property type="entry name" value="SF2_C_SNF"/>
    <property type="match status" value="1"/>
</dbReference>
<evidence type="ECO:0008006" key="10">
    <source>
        <dbReference type="Google" id="ProtNLM"/>
    </source>
</evidence>
<dbReference type="InterPro" id="IPR014001">
    <property type="entry name" value="Helicase_ATP-bd"/>
</dbReference>
<dbReference type="GO" id="GO:0006281">
    <property type="term" value="P:DNA repair"/>
    <property type="evidence" value="ECO:0007669"/>
    <property type="project" value="TreeGrafter"/>
</dbReference>
<keyword evidence="9" id="KW-1185">Reference proteome</keyword>
<feature type="region of interest" description="Disordered" evidence="5">
    <location>
        <begin position="695"/>
        <end position="718"/>
    </location>
</feature>
<dbReference type="InterPro" id="IPR027417">
    <property type="entry name" value="P-loop_NTPase"/>
</dbReference>
<evidence type="ECO:0000313" key="9">
    <source>
        <dbReference type="Proteomes" id="UP000041254"/>
    </source>
</evidence>
<evidence type="ECO:0000256" key="5">
    <source>
        <dbReference type="SAM" id="MobiDB-lite"/>
    </source>
</evidence>
<dbReference type="SUPFAM" id="SSF52540">
    <property type="entry name" value="P-loop containing nucleoside triphosphate hydrolases"/>
    <property type="match status" value="2"/>
</dbReference>
<dbReference type="InterPro" id="IPR038718">
    <property type="entry name" value="SNF2-like_sf"/>
</dbReference>
<dbReference type="PROSITE" id="PS51194">
    <property type="entry name" value="HELICASE_CTER"/>
    <property type="match status" value="1"/>
</dbReference>
<organism evidence="8 9">
    <name type="scientific">Vitrella brassicaformis (strain CCMP3155)</name>
    <dbReference type="NCBI Taxonomy" id="1169540"/>
    <lineage>
        <taxon>Eukaryota</taxon>
        <taxon>Sar</taxon>
        <taxon>Alveolata</taxon>
        <taxon>Colpodellida</taxon>
        <taxon>Vitrellaceae</taxon>
        <taxon>Vitrella</taxon>
    </lineage>
</organism>
<dbReference type="InterPro" id="IPR001650">
    <property type="entry name" value="Helicase_C-like"/>
</dbReference>
<dbReference type="GO" id="GO:0016787">
    <property type="term" value="F:hydrolase activity"/>
    <property type="evidence" value="ECO:0007669"/>
    <property type="project" value="UniProtKB-KW"/>
</dbReference>
<reference evidence="8 9" key="1">
    <citation type="submission" date="2014-11" db="EMBL/GenBank/DDBJ databases">
        <authorList>
            <person name="Zhu J."/>
            <person name="Qi W."/>
            <person name="Song R."/>
        </authorList>
    </citation>
    <scope>NUCLEOTIDE SEQUENCE [LARGE SCALE GENOMIC DNA]</scope>
</reference>
<dbReference type="PhylomeDB" id="A0A0G4EYE6"/>
<dbReference type="PANTHER" id="PTHR45766">
    <property type="entry name" value="DNA ANNEALING HELICASE AND ENDONUCLEASE ZRANB3 FAMILY MEMBER"/>
    <property type="match status" value="1"/>
</dbReference>
<feature type="compositionally biased region" description="Low complexity" evidence="5">
    <location>
        <begin position="632"/>
        <end position="644"/>
    </location>
</feature>
<feature type="region of interest" description="Disordered" evidence="5">
    <location>
        <begin position="53"/>
        <end position="72"/>
    </location>
</feature>
<dbReference type="GO" id="GO:0043596">
    <property type="term" value="C:nuclear replication fork"/>
    <property type="evidence" value="ECO:0007669"/>
    <property type="project" value="TreeGrafter"/>
</dbReference>
<evidence type="ECO:0000256" key="1">
    <source>
        <dbReference type="ARBA" id="ARBA00022741"/>
    </source>
</evidence>
<evidence type="ECO:0000256" key="2">
    <source>
        <dbReference type="ARBA" id="ARBA00022801"/>
    </source>
</evidence>
<dbReference type="PROSITE" id="PS51192">
    <property type="entry name" value="HELICASE_ATP_BIND_1"/>
    <property type="match status" value="1"/>
</dbReference>
<dbReference type="AlphaFoldDB" id="A0A0G4EYE6"/>
<dbReference type="VEuPathDB" id="CryptoDB:Vbra_8454"/>
<sequence length="718" mass="79959">MDQTFDFGKYRNQKFSAVLKKNPGYADWALGVHDPSPPLQDFIQYVKAVQGIRSDSDDGESGDEPDSTAADGRQKLRFTLTLMLMDPRHFAVVEEMTEEGVPVAPPAVVQTFLQSLKPPDMKDGHCLFPVECHKEIHAAITKAPGFSRKLKPLPAFVTDTLSKTRKSKKQPIAPAAINGFLNNLLEPLRSHIRPYQRDGVRFALQHGGRVIFGDELGLGKTLQALVTAAYFHTEWPVLVVCPTAIMFQWRDEAVRWLPHLVKANEVCVVDGASQERPDRHAKIVVTSYSLIGVTKNAFLTRTADCKPYKVVIADESHFIRKSDRGAAHKRIQVLKPILKKAARCILLSGAPALSSPDKLFAQIDAVLFPTTPSNMEQKVDNWDEWKFRSRYCMMERLGHRRPDENGNWRQEEFCEGAKHTHELRAWLADRVMVRRLKKDVQTDLPPKIKTDITIPLCQDPSIIEGYAKTAEAKMVAAGRYVEYLLEASTEEKLIVFAHHGSMMDSLEDTLEFTLSPAGFIRIDGSEPMAERQGLVKRFQEDDQCRVALLSITATGQGLNLTAAGTIVFAELYWVPGVMQQAEDRAHHTGAPHKSVNVHYLIAEGTVDGLIKRILDRKVLDGRSIPPPQKDLPTTATATAAATHTRAPRRTDGMTLRGGKRVRFQLYLDVGAGLSASASASAADDFDPATAMAMAVEREREGEDAEATQQATKRPRHKR</sequence>
<dbReference type="Proteomes" id="UP000041254">
    <property type="component" value="Unassembled WGS sequence"/>
</dbReference>
<dbReference type="InParanoid" id="A0A0G4EYE6"/>
<feature type="domain" description="Helicase C-terminal" evidence="7">
    <location>
        <begin position="480"/>
        <end position="632"/>
    </location>
</feature>
<dbReference type="GO" id="GO:0004520">
    <property type="term" value="F:DNA endonuclease activity"/>
    <property type="evidence" value="ECO:0007669"/>
    <property type="project" value="TreeGrafter"/>
</dbReference>
<keyword evidence="2" id="KW-0378">Hydrolase</keyword>
<accession>A0A0G4EYE6</accession>
<keyword evidence="1" id="KW-0547">Nucleotide-binding</keyword>
<dbReference type="Gene3D" id="3.40.50.10810">
    <property type="entry name" value="Tandem AAA-ATPase domain"/>
    <property type="match status" value="1"/>
</dbReference>
<name>A0A0G4EYE6_VITBC</name>
<feature type="domain" description="Helicase ATP-binding" evidence="6">
    <location>
        <begin position="201"/>
        <end position="369"/>
    </location>
</feature>
<evidence type="ECO:0000259" key="7">
    <source>
        <dbReference type="PROSITE" id="PS51194"/>
    </source>
</evidence>
<dbReference type="SMART" id="SM00487">
    <property type="entry name" value="DEXDc"/>
    <property type="match status" value="1"/>
</dbReference>
<dbReference type="EMBL" id="CDMY01000347">
    <property type="protein sequence ID" value="CEM03710.1"/>
    <property type="molecule type" value="Genomic_DNA"/>
</dbReference>
<dbReference type="Pfam" id="PF00271">
    <property type="entry name" value="Helicase_C"/>
    <property type="match status" value="1"/>
</dbReference>
<keyword evidence="3" id="KW-0347">Helicase</keyword>
<dbReference type="InterPro" id="IPR000330">
    <property type="entry name" value="SNF2_N"/>
</dbReference>
<protein>
    <recommendedName>
        <fullName evidence="10">Helicase ATP-binding domain-containing protein</fullName>
    </recommendedName>
</protein>
<dbReference type="PANTHER" id="PTHR45766:SF3">
    <property type="entry name" value="DNA ANNEALING HELICASE AND ENDONUCLEASE ZRANB3"/>
    <property type="match status" value="1"/>
</dbReference>
<gene>
    <name evidence="8" type="ORF">Vbra_8454</name>
</gene>
<dbReference type="InterPro" id="IPR049730">
    <property type="entry name" value="SNF2/RAD54-like_C"/>
</dbReference>
<feature type="region of interest" description="Disordered" evidence="5">
    <location>
        <begin position="621"/>
        <end position="653"/>
    </location>
</feature>
<keyword evidence="4" id="KW-0067">ATP-binding</keyword>
<dbReference type="GO" id="GO:0031297">
    <property type="term" value="P:replication fork processing"/>
    <property type="evidence" value="ECO:0007669"/>
    <property type="project" value="TreeGrafter"/>
</dbReference>
<dbReference type="STRING" id="1169540.A0A0G4EYE6"/>
<dbReference type="Pfam" id="PF00176">
    <property type="entry name" value="SNF2-rel_dom"/>
    <property type="match status" value="1"/>
</dbReference>
<evidence type="ECO:0000256" key="3">
    <source>
        <dbReference type="ARBA" id="ARBA00022806"/>
    </source>
</evidence>